<evidence type="ECO:0000256" key="1">
    <source>
        <dbReference type="SAM" id="Coils"/>
    </source>
</evidence>
<organism evidence="3 4">
    <name type="scientific">Faecalicatena acetigenes</name>
    <dbReference type="NCBI Taxonomy" id="2981790"/>
    <lineage>
        <taxon>Bacteria</taxon>
        <taxon>Bacillati</taxon>
        <taxon>Bacillota</taxon>
        <taxon>Clostridia</taxon>
        <taxon>Lachnospirales</taxon>
        <taxon>Lachnospiraceae</taxon>
        <taxon>Faecalicatena</taxon>
    </lineage>
</organism>
<gene>
    <name evidence="3" type="ORF">OCV51_12110</name>
</gene>
<proteinExistence type="predicted"/>
<feature type="coiled-coil region" evidence="1">
    <location>
        <begin position="157"/>
        <end position="191"/>
    </location>
</feature>
<dbReference type="InterPro" id="IPR045962">
    <property type="entry name" value="DUF6382"/>
</dbReference>
<accession>A0ABT2TF28</accession>
<keyword evidence="1" id="KW-0175">Coiled coil</keyword>
<comment type="caution">
    <text evidence="3">The sequence shown here is derived from an EMBL/GenBank/DDBJ whole genome shotgun (WGS) entry which is preliminary data.</text>
</comment>
<name>A0ABT2TF28_9FIRM</name>
<dbReference type="EMBL" id="JAOQJX010000021">
    <property type="protein sequence ID" value="MCU6748391.1"/>
    <property type="molecule type" value="Genomic_DNA"/>
</dbReference>
<feature type="domain" description="DUF6382" evidence="2">
    <location>
        <begin position="6"/>
        <end position="165"/>
    </location>
</feature>
<dbReference type="RefSeq" id="WP_059067138.1">
    <property type="nucleotide sequence ID" value="NZ_JAOQJX010000021.1"/>
</dbReference>
<dbReference type="Pfam" id="PF19909">
    <property type="entry name" value="DUF6382"/>
    <property type="match status" value="1"/>
</dbReference>
<evidence type="ECO:0000313" key="3">
    <source>
        <dbReference type="EMBL" id="MCU6748391.1"/>
    </source>
</evidence>
<dbReference type="Proteomes" id="UP001652394">
    <property type="component" value="Unassembled WGS sequence"/>
</dbReference>
<evidence type="ECO:0000259" key="2">
    <source>
        <dbReference type="Pfam" id="PF19909"/>
    </source>
</evidence>
<sequence length="259" mass="31322">MKTTLEKEWDRSYLHIDIEEEFQENYQLQMIRKNKIPGILKMKGMEFDKGSRYTFTISGMQTINQIYERKNIKKEDILKFVFSLITVTDTLKKYLLNPDCLLVSPEYVYVMEEKYSFCYLPVKQKILSESFHEMTEYFVKNLDYEETESIFLAYELHKATLQENYNLEQIIRNYEEQEKDRMNEIEELKEGRGSFTEDNVFIEDEEDIYKPNQDIETIREIGGWKKPWRKAADKIRKKRWGNWDDLILETDGQDQEPQL</sequence>
<evidence type="ECO:0000313" key="4">
    <source>
        <dbReference type="Proteomes" id="UP001652394"/>
    </source>
</evidence>
<protein>
    <submittedName>
        <fullName evidence="3">DUF6382 domain-containing protein</fullName>
    </submittedName>
</protein>
<keyword evidence="4" id="KW-1185">Reference proteome</keyword>
<reference evidence="3 4" key="1">
    <citation type="journal article" date="2021" name="ISME Commun">
        <title>Automated analysis of genomic sequences facilitates high-throughput and comprehensive description of bacteria.</title>
        <authorList>
            <person name="Hitch T.C.A."/>
        </authorList>
    </citation>
    <scope>NUCLEOTIDE SEQUENCE [LARGE SCALE GENOMIC DNA]</scope>
    <source>
        <strain evidence="3 4">H2_18</strain>
    </source>
</reference>